<feature type="domain" description="Fungal-type protein kinase" evidence="2">
    <location>
        <begin position="407"/>
        <end position="762"/>
    </location>
</feature>
<dbReference type="SUPFAM" id="SSF56112">
    <property type="entry name" value="Protein kinase-like (PK-like)"/>
    <property type="match status" value="1"/>
</dbReference>
<evidence type="ECO:0000313" key="4">
    <source>
        <dbReference type="Proteomes" id="UP000219338"/>
    </source>
</evidence>
<dbReference type="OrthoDB" id="5569250at2759"/>
<protein>
    <recommendedName>
        <fullName evidence="2">Fungal-type protein kinase domain-containing protein</fullName>
    </recommendedName>
</protein>
<feature type="region of interest" description="Disordered" evidence="1">
    <location>
        <begin position="843"/>
        <end position="868"/>
    </location>
</feature>
<name>A0A284RJT6_ARMOS</name>
<evidence type="ECO:0000256" key="1">
    <source>
        <dbReference type="SAM" id="MobiDB-lite"/>
    </source>
</evidence>
<feature type="region of interest" description="Disordered" evidence="1">
    <location>
        <begin position="312"/>
        <end position="405"/>
    </location>
</feature>
<feature type="compositionally biased region" description="Polar residues" evidence="1">
    <location>
        <begin position="379"/>
        <end position="398"/>
    </location>
</feature>
<dbReference type="EMBL" id="FUEG01000010">
    <property type="protein sequence ID" value="SJL09021.1"/>
    <property type="molecule type" value="Genomic_DNA"/>
</dbReference>
<evidence type="ECO:0000259" key="2">
    <source>
        <dbReference type="Pfam" id="PF17667"/>
    </source>
</evidence>
<dbReference type="PANTHER" id="PTHR38248:SF2">
    <property type="entry name" value="FUNK1 11"/>
    <property type="match status" value="1"/>
</dbReference>
<feature type="compositionally biased region" description="Basic and acidic residues" evidence="1">
    <location>
        <begin position="264"/>
        <end position="276"/>
    </location>
</feature>
<reference evidence="4" key="1">
    <citation type="journal article" date="2017" name="Nat. Ecol. Evol.">
        <title>Genome expansion and lineage-specific genetic innovations in the forest pathogenic fungi Armillaria.</title>
        <authorList>
            <person name="Sipos G."/>
            <person name="Prasanna A.N."/>
            <person name="Walter M.C."/>
            <person name="O'Connor E."/>
            <person name="Balint B."/>
            <person name="Krizsan K."/>
            <person name="Kiss B."/>
            <person name="Hess J."/>
            <person name="Varga T."/>
            <person name="Slot J."/>
            <person name="Riley R."/>
            <person name="Boka B."/>
            <person name="Rigling D."/>
            <person name="Barry K."/>
            <person name="Lee J."/>
            <person name="Mihaltcheva S."/>
            <person name="LaButti K."/>
            <person name="Lipzen A."/>
            <person name="Waldron R."/>
            <person name="Moloney N.M."/>
            <person name="Sperisen C."/>
            <person name="Kredics L."/>
            <person name="Vagvoelgyi C."/>
            <person name="Patrignani A."/>
            <person name="Fitzpatrick D."/>
            <person name="Nagy I."/>
            <person name="Doyle S."/>
            <person name="Anderson J.B."/>
            <person name="Grigoriev I.V."/>
            <person name="Gueldener U."/>
            <person name="Muensterkoetter M."/>
            <person name="Nagy L.G."/>
        </authorList>
    </citation>
    <scope>NUCLEOTIDE SEQUENCE [LARGE SCALE GENOMIC DNA]</scope>
    <source>
        <strain evidence="4">C18/9</strain>
    </source>
</reference>
<feature type="region of interest" description="Disordered" evidence="1">
    <location>
        <begin position="261"/>
        <end position="286"/>
    </location>
</feature>
<dbReference type="STRING" id="47428.A0A284RJT6"/>
<dbReference type="InterPro" id="IPR011009">
    <property type="entry name" value="Kinase-like_dom_sf"/>
</dbReference>
<dbReference type="Pfam" id="PF17667">
    <property type="entry name" value="Pkinase_fungal"/>
    <property type="match status" value="1"/>
</dbReference>
<dbReference type="InterPro" id="IPR040976">
    <property type="entry name" value="Pkinase_fungal"/>
</dbReference>
<dbReference type="PANTHER" id="PTHR38248">
    <property type="entry name" value="FUNK1 6"/>
    <property type="match status" value="1"/>
</dbReference>
<gene>
    <name evidence="3" type="ORF">ARMOST_12397</name>
</gene>
<sequence>MAVIIFIGAPPPPYLLMDPFRPPKKPPTNRYHSQSRARRRDASGTSEQSSGDEEALQSRVDPLLPSPQADGAETPRTPPPDDATKPASWITGRTPYSRGTNSLQVVEPSKQVGPVDEYLQEDLRHRVFMNFDTFLQTILLLPANWRTEYKSAIDEVLADKDFNELLNAYLTEANILSVDHDREKRLYRPHVKMHNRAIDVLQTLPKTKVSSDKVVYIIRSDPLTVRGSTEQLKPDIVGMLTQIFASATDSASLVALEEYGEAQDADKKDKQQRESKPLAPDHIPAWPQLTDAVEMKAVDNALDEGTNAIRFLTDGKDPLKPVPRKKRIVNSRAVPENLTSEVEEDADGTPSTPSAASSMTKKRKSDRNEDESSSKVSRRTYNSQATASVRRTLGSINESGHARTLPNDEEARIQCAKYAMQILSSAGLRSHALVTLIDRDRLQLKYYDRSSIVVSQAIDIADEEERRLFVAMLIGCHRLTLRQRGILHHILEDPYIKSYGEMKGKNPVNLFNGLKMTLQSAEGKEIILTLRDIIHRQRGLIGRNTCVVLASSPTWPDMELVVKISWPGVYRDSEKTLMDAAKAKAEEMAGKDKRHWVLDHLPEILHSQDFRFNEQDSPQRRLMQLLIKAEYADGKTFIYEERLLRITVSERLFPLDSLTDVKDVGQVFLDILQCHRWLFDHPKILHRDISMTNVMYRRRSGQVCGVLNDFDLSSFYPLLEPSSLHRTGTAPYMSRDLLKPADVGHLYRHDIEALFYVLTMLCCRYEIVLSDKKPVMQELKVDEGQQKPFADWFNRSVTWNMLSDMKAGFLSSDMTIPTSTSFTAFLPWLQDIRYAFGNGFQARANSKNPKRKLPAKFTPQSGRDVMNRPGINVPAPFDDETLGGHVVYSDFLEIMSDIGNHSLVVKDNQ</sequence>
<organism evidence="3 4">
    <name type="scientific">Armillaria ostoyae</name>
    <name type="common">Armillaria root rot fungus</name>
    <dbReference type="NCBI Taxonomy" id="47428"/>
    <lineage>
        <taxon>Eukaryota</taxon>
        <taxon>Fungi</taxon>
        <taxon>Dikarya</taxon>
        <taxon>Basidiomycota</taxon>
        <taxon>Agaricomycotina</taxon>
        <taxon>Agaricomycetes</taxon>
        <taxon>Agaricomycetidae</taxon>
        <taxon>Agaricales</taxon>
        <taxon>Marasmiineae</taxon>
        <taxon>Physalacriaceae</taxon>
        <taxon>Armillaria</taxon>
    </lineage>
</organism>
<dbReference type="Gene3D" id="1.10.510.10">
    <property type="entry name" value="Transferase(Phosphotransferase) domain 1"/>
    <property type="match status" value="1"/>
</dbReference>
<dbReference type="AlphaFoldDB" id="A0A284RJT6"/>
<proteinExistence type="predicted"/>
<evidence type="ECO:0000313" key="3">
    <source>
        <dbReference type="EMBL" id="SJL09021.1"/>
    </source>
</evidence>
<feature type="compositionally biased region" description="Low complexity" evidence="1">
    <location>
        <begin position="349"/>
        <end position="358"/>
    </location>
</feature>
<dbReference type="Proteomes" id="UP000219338">
    <property type="component" value="Unassembled WGS sequence"/>
</dbReference>
<feature type="region of interest" description="Disordered" evidence="1">
    <location>
        <begin position="10"/>
        <end position="104"/>
    </location>
</feature>
<keyword evidence="4" id="KW-1185">Reference proteome</keyword>
<accession>A0A284RJT6</accession>